<feature type="signal peptide" evidence="11">
    <location>
        <begin position="1"/>
        <end position="19"/>
    </location>
</feature>
<dbReference type="CDD" id="cd07489">
    <property type="entry name" value="Peptidases_S8_5"/>
    <property type="match status" value="1"/>
</dbReference>
<evidence type="ECO:0000256" key="10">
    <source>
        <dbReference type="RuleBase" id="RU003355"/>
    </source>
</evidence>
<feature type="active site" description="Charge relay system" evidence="8 9">
    <location>
        <position position="221"/>
    </location>
</feature>
<dbReference type="PROSITE" id="PS00138">
    <property type="entry name" value="SUBTILASE_SER"/>
    <property type="match status" value="1"/>
</dbReference>
<keyword evidence="5 11" id="KW-0732">Signal</keyword>
<evidence type="ECO:0000256" key="11">
    <source>
        <dbReference type="SAM" id="SignalP"/>
    </source>
</evidence>
<keyword evidence="16" id="KW-1185">Reference proteome</keyword>
<dbReference type="OrthoDB" id="10256524at2759"/>
<feature type="active site" description="Charge relay system" evidence="8 9">
    <location>
        <position position="168"/>
    </location>
</feature>
<evidence type="ECO:0000259" key="13">
    <source>
        <dbReference type="Pfam" id="PF02225"/>
    </source>
</evidence>
<dbReference type="InterPro" id="IPR003137">
    <property type="entry name" value="PA_domain"/>
</dbReference>
<comment type="caution">
    <text evidence="15">The sequence shown here is derived from an EMBL/GenBank/DDBJ whole genome shotgun (WGS) entry which is preliminary data.</text>
</comment>
<dbReference type="EMBL" id="JANBQB010000025">
    <property type="protein sequence ID" value="KAJ1984260.1"/>
    <property type="molecule type" value="Genomic_DNA"/>
</dbReference>
<accession>A0A9W8EAY6</accession>
<dbReference type="Gene3D" id="3.50.30.30">
    <property type="match status" value="1"/>
</dbReference>
<dbReference type="InterPro" id="IPR015500">
    <property type="entry name" value="Peptidase_S8_subtilisin-rel"/>
</dbReference>
<dbReference type="PROSITE" id="PS00136">
    <property type="entry name" value="SUBTILASE_ASP"/>
    <property type="match status" value="1"/>
</dbReference>
<dbReference type="Pfam" id="PF00082">
    <property type="entry name" value="Peptidase_S8"/>
    <property type="match status" value="1"/>
</dbReference>
<dbReference type="Pfam" id="PF02225">
    <property type="entry name" value="PA"/>
    <property type="match status" value="1"/>
</dbReference>
<feature type="domain" description="C5a peptidase/Subtilisin-like protease SBT2-like Fn3-like" evidence="14">
    <location>
        <begin position="620"/>
        <end position="724"/>
    </location>
</feature>
<evidence type="ECO:0000256" key="6">
    <source>
        <dbReference type="ARBA" id="ARBA00022801"/>
    </source>
</evidence>
<dbReference type="InterPro" id="IPR023828">
    <property type="entry name" value="Peptidase_S8_Ser-AS"/>
</dbReference>
<dbReference type="Proteomes" id="UP001151582">
    <property type="component" value="Unassembled WGS sequence"/>
</dbReference>
<dbReference type="PANTHER" id="PTHR43806">
    <property type="entry name" value="PEPTIDASE S8"/>
    <property type="match status" value="1"/>
</dbReference>
<dbReference type="PROSITE" id="PS51892">
    <property type="entry name" value="SUBTILASE"/>
    <property type="match status" value="1"/>
</dbReference>
<evidence type="ECO:0000256" key="5">
    <source>
        <dbReference type="ARBA" id="ARBA00022729"/>
    </source>
</evidence>
<feature type="active site" description="Charge relay system" evidence="8 9">
    <location>
        <position position="536"/>
    </location>
</feature>
<dbReference type="PRINTS" id="PR00723">
    <property type="entry name" value="SUBTILISIN"/>
</dbReference>
<keyword evidence="3" id="KW-0964">Secreted</keyword>
<dbReference type="InterPro" id="IPR046450">
    <property type="entry name" value="PA_dom_sf"/>
</dbReference>
<dbReference type="AlphaFoldDB" id="A0A9W8EAY6"/>
<evidence type="ECO:0000256" key="7">
    <source>
        <dbReference type="ARBA" id="ARBA00022825"/>
    </source>
</evidence>
<dbReference type="SUPFAM" id="SSF52025">
    <property type="entry name" value="PA domain"/>
    <property type="match status" value="1"/>
</dbReference>
<feature type="chain" id="PRO_5040830678" description="Peptidase S8/S53 domain-containing protein" evidence="11">
    <location>
        <begin position="20"/>
        <end position="875"/>
    </location>
</feature>
<keyword evidence="6 9" id="KW-0378">Hydrolase</keyword>
<sequence>MQLVQTGVVGLLAAGLAQANILGRSWYPGTNSTYVRGSYFVEFENQHPLTRALVTGEVMNAALSETGVDYQVTFVYDVGIKAVAVSLEDDSAENLAKLSAIGKVTRVRLFSFEGTGSFRRPSKPGLHRRGDPPQKGPLVNLAHESTGVNQVHSELGLKGKGIKVGVLDTGLDYRHSAFGSCFKTENCRVAYGHDLVGDDYDGLLNPVAIPDDDPYDSCVGHGTHVAGIIAGNDKEFQGVVPEATLGIYRIGGCGESGQFGEDVMMQGMIEAYKDGMDVINLSIGQPGEWAASPSSSLANAISEAGVPVIGASGNTGLNNLFTTCSPGTGRRAISVTSFNMNHVYVNYINATSNESALILRSQDFSAQAYDLYVDQAELVYATDSKGSYSGCASFSTTALKDKIALVEQSDNCTNDQRIDNAQAAGAAGVVVKLQSNAFPRFMDLKSPHYTMLAAVTQKDGDYLVRKLKYENRKVYLSSSDAVTKWDHPDAGDVSLFSAYGPDPELNIKSDLGAPGEYIYSTVPSWAGGYDRSSGTSMATPYIAGCVALFKMTGRYDRSVRDLLMQSSIPTCENDGYCTTVAQQGAGQLNIYNAIQVRAKVSVSSLALNDTTNGGFRYGTTTRDFIISNPGSSTVTFKLEHQPALSVSDHQSDKTLTAKPRTSYQTANVWFDQYQVTLRPGQHYKVRVNFKRPYLPSSEYWVYSGYIKLSSLTKSAPYNISIPYLGMDADYRTMPVLTPKSSEYPALVDPKTSEAYPTNGNHTFDLLETLPAIKFTLDSPSPLVTINAINLNTKQEWHALTDGVLVHAAKNTPGYTPFNLVTWTGYGYKSTESDVEQVPDGTYQLRLTALHMFGDASRDSDQDTWLSPTFNVQSAY</sequence>
<dbReference type="InterPro" id="IPR022398">
    <property type="entry name" value="Peptidase_S8_His-AS"/>
</dbReference>
<dbReference type="GO" id="GO:0004252">
    <property type="term" value="F:serine-type endopeptidase activity"/>
    <property type="evidence" value="ECO:0007669"/>
    <property type="project" value="UniProtKB-UniRule"/>
</dbReference>
<evidence type="ECO:0000256" key="3">
    <source>
        <dbReference type="ARBA" id="ARBA00022525"/>
    </source>
</evidence>
<dbReference type="GO" id="GO:0005615">
    <property type="term" value="C:extracellular space"/>
    <property type="evidence" value="ECO:0007669"/>
    <property type="project" value="TreeGrafter"/>
</dbReference>
<evidence type="ECO:0000256" key="2">
    <source>
        <dbReference type="ARBA" id="ARBA00022512"/>
    </source>
</evidence>
<reference evidence="15" key="1">
    <citation type="submission" date="2022-07" db="EMBL/GenBank/DDBJ databases">
        <title>Phylogenomic reconstructions and comparative analyses of Kickxellomycotina fungi.</title>
        <authorList>
            <person name="Reynolds N.K."/>
            <person name="Stajich J.E."/>
            <person name="Barry K."/>
            <person name="Grigoriev I.V."/>
            <person name="Crous P."/>
            <person name="Smith M.E."/>
        </authorList>
    </citation>
    <scope>NUCLEOTIDE SEQUENCE</scope>
    <source>
        <strain evidence="15">RSA 567</strain>
    </source>
</reference>
<name>A0A9W8EAY6_9FUNG</name>
<evidence type="ECO:0008006" key="17">
    <source>
        <dbReference type="Google" id="ProtNLM"/>
    </source>
</evidence>
<dbReference type="InterPro" id="IPR050131">
    <property type="entry name" value="Peptidase_S8_subtilisin-like"/>
</dbReference>
<keyword evidence="2" id="KW-0134">Cell wall</keyword>
<dbReference type="InterPro" id="IPR010435">
    <property type="entry name" value="C5a/SBT2-like_Fn3"/>
</dbReference>
<feature type="domain" description="Peptidase S8/S53" evidence="12">
    <location>
        <begin position="159"/>
        <end position="572"/>
    </location>
</feature>
<dbReference type="PANTHER" id="PTHR43806:SF66">
    <property type="entry name" value="SERIN ENDOPEPTIDASE"/>
    <property type="match status" value="1"/>
</dbReference>
<proteinExistence type="inferred from homology"/>
<dbReference type="SUPFAM" id="SSF52743">
    <property type="entry name" value="Subtilisin-like"/>
    <property type="match status" value="1"/>
</dbReference>
<keyword evidence="7 9" id="KW-0720">Serine protease</keyword>
<dbReference type="GO" id="GO:0006508">
    <property type="term" value="P:proteolysis"/>
    <property type="evidence" value="ECO:0007669"/>
    <property type="project" value="UniProtKB-KW"/>
</dbReference>
<protein>
    <recommendedName>
        <fullName evidence="17">Peptidase S8/S53 domain-containing protein</fullName>
    </recommendedName>
</protein>
<organism evidence="15 16">
    <name type="scientific">Dimargaris verticillata</name>
    <dbReference type="NCBI Taxonomy" id="2761393"/>
    <lineage>
        <taxon>Eukaryota</taxon>
        <taxon>Fungi</taxon>
        <taxon>Fungi incertae sedis</taxon>
        <taxon>Zoopagomycota</taxon>
        <taxon>Kickxellomycotina</taxon>
        <taxon>Dimargaritomycetes</taxon>
        <taxon>Dimargaritales</taxon>
        <taxon>Dimargaritaceae</taxon>
        <taxon>Dimargaris</taxon>
    </lineage>
</organism>
<evidence type="ECO:0000259" key="12">
    <source>
        <dbReference type="Pfam" id="PF00082"/>
    </source>
</evidence>
<dbReference type="InterPro" id="IPR000209">
    <property type="entry name" value="Peptidase_S8/S53_dom"/>
</dbReference>
<evidence type="ECO:0000256" key="9">
    <source>
        <dbReference type="PROSITE-ProRule" id="PRU01240"/>
    </source>
</evidence>
<feature type="domain" description="PA" evidence="13">
    <location>
        <begin position="376"/>
        <end position="462"/>
    </location>
</feature>
<evidence type="ECO:0000256" key="4">
    <source>
        <dbReference type="ARBA" id="ARBA00022670"/>
    </source>
</evidence>
<dbReference type="GO" id="GO:0016020">
    <property type="term" value="C:membrane"/>
    <property type="evidence" value="ECO:0007669"/>
    <property type="project" value="InterPro"/>
</dbReference>
<dbReference type="Pfam" id="PF06280">
    <property type="entry name" value="fn3_5"/>
    <property type="match status" value="1"/>
</dbReference>
<evidence type="ECO:0000256" key="8">
    <source>
        <dbReference type="PIRSR" id="PIRSR615500-1"/>
    </source>
</evidence>
<dbReference type="InterPro" id="IPR023827">
    <property type="entry name" value="Peptidase_S8_Asp-AS"/>
</dbReference>
<dbReference type="InterPro" id="IPR034187">
    <property type="entry name" value="Peptidases_S8_5"/>
</dbReference>
<evidence type="ECO:0000256" key="1">
    <source>
        <dbReference type="ARBA" id="ARBA00011073"/>
    </source>
</evidence>
<gene>
    <name evidence="15" type="ORF">H4R34_000772</name>
</gene>
<keyword evidence="4 9" id="KW-0645">Protease</keyword>
<comment type="similarity">
    <text evidence="1 9 10">Belongs to the peptidase S8 family.</text>
</comment>
<evidence type="ECO:0000313" key="16">
    <source>
        <dbReference type="Proteomes" id="UP001151582"/>
    </source>
</evidence>
<dbReference type="PROSITE" id="PS00137">
    <property type="entry name" value="SUBTILASE_HIS"/>
    <property type="match status" value="1"/>
</dbReference>
<evidence type="ECO:0000259" key="14">
    <source>
        <dbReference type="Pfam" id="PF06280"/>
    </source>
</evidence>
<evidence type="ECO:0000313" key="15">
    <source>
        <dbReference type="EMBL" id="KAJ1984260.1"/>
    </source>
</evidence>
<dbReference type="Gene3D" id="3.40.50.200">
    <property type="entry name" value="Peptidase S8/S53 domain"/>
    <property type="match status" value="1"/>
</dbReference>
<dbReference type="InterPro" id="IPR036852">
    <property type="entry name" value="Peptidase_S8/S53_dom_sf"/>
</dbReference>